<dbReference type="EC" id="3.4.24.-" evidence="12"/>
<keyword evidence="9 12" id="KW-0865">Zymogen</keyword>
<dbReference type="Pfam" id="PF02128">
    <property type="entry name" value="Peptidase_M36"/>
    <property type="match status" value="1"/>
</dbReference>
<keyword evidence="3 12" id="KW-0964">Secreted</keyword>
<protein>
    <recommendedName>
        <fullName evidence="12">Extracellular metalloproteinase</fullName>
        <ecNumber evidence="12">3.4.24.-</ecNumber>
    </recommendedName>
    <alternativeName>
        <fullName evidence="12">Fungalysin</fullName>
    </alternativeName>
</protein>
<keyword evidence="7 11" id="KW-0862">Zinc</keyword>
<comment type="subcellular location">
    <subcellularLocation>
        <location evidence="1 12">Secreted</location>
    </subcellularLocation>
</comment>
<evidence type="ECO:0000256" key="2">
    <source>
        <dbReference type="ARBA" id="ARBA00006006"/>
    </source>
</evidence>
<evidence type="ECO:0000313" key="13">
    <source>
        <dbReference type="EMBL" id="EFJ01744.1"/>
    </source>
</evidence>
<evidence type="ECO:0000256" key="3">
    <source>
        <dbReference type="ARBA" id="ARBA00022525"/>
    </source>
</evidence>
<name>D8PR03_SCHCM</name>
<dbReference type="InterPro" id="IPR050371">
    <property type="entry name" value="Fungal_virulence_M36"/>
</dbReference>
<reference evidence="13 14" key="1">
    <citation type="journal article" date="2010" name="Nat. Biotechnol.">
        <title>Genome sequence of the model mushroom Schizophyllum commune.</title>
        <authorList>
            <person name="Ohm R.A."/>
            <person name="de Jong J.F."/>
            <person name="Lugones L.G."/>
            <person name="Aerts A."/>
            <person name="Kothe E."/>
            <person name="Stajich J.E."/>
            <person name="de Vries R.P."/>
            <person name="Record E."/>
            <person name="Levasseur A."/>
            <person name="Baker S.E."/>
            <person name="Bartholomew K.A."/>
            <person name="Coutinho P.M."/>
            <person name="Erdmann S."/>
            <person name="Fowler T.J."/>
            <person name="Gathman A.C."/>
            <person name="Lombard V."/>
            <person name="Henrissat B."/>
            <person name="Knabe N."/>
            <person name="Kuees U."/>
            <person name="Lilly W.W."/>
            <person name="Lindquist E."/>
            <person name="Lucas S."/>
            <person name="Magnuson J.K."/>
            <person name="Piumi F."/>
            <person name="Raudaskoski M."/>
            <person name="Salamov A."/>
            <person name="Schmutz J."/>
            <person name="Schwarze F.W.M.R."/>
            <person name="vanKuyk P.A."/>
            <person name="Horton J.S."/>
            <person name="Grigoriev I.V."/>
            <person name="Woesten H.A.B."/>
        </authorList>
    </citation>
    <scope>NUCLEOTIDE SEQUENCE [LARGE SCALE GENOMIC DNA]</scope>
    <source>
        <strain evidence="14">H4-8 / FGSC 9210</strain>
    </source>
</reference>
<dbReference type="CDD" id="cd09596">
    <property type="entry name" value="M36"/>
    <property type="match status" value="1"/>
</dbReference>
<keyword evidence="6 12" id="KW-0378">Hydrolase</keyword>
<evidence type="ECO:0000256" key="9">
    <source>
        <dbReference type="ARBA" id="ARBA00023145"/>
    </source>
</evidence>
<feature type="binding site" evidence="11">
    <location>
        <position position="78"/>
    </location>
    <ligand>
        <name>Zn(2+)</name>
        <dbReference type="ChEBI" id="CHEBI:29105"/>
        <note>catalytic</note>
    </ligand>
</feature>
<dbReference type="GO" id="GO:0004222">
    <property type="term" value="F:metalloendopeptidase activity"/>
    <property type="evidence" value="ECO:0007669"/>
    <property type="project" value="InterPro"/>
</dbReference>
<dbReference type="GO" id="GO:0006508">
    <property type="term" value="P:proteolysis"/>
    <property type="evidence" value="ECO:0007669"/>
    <property type="project" value="UniProtKB-KW"/>
</dbReference>
<sequence>MMNVQSTLSTDNAGFVTPPDGQAGQCYMFLWDYTTPNRDGDMENDLPLHEGTHGISNRLTGGGTARCLQGTESAGMGEGWSDAMAEWMQQTSGEVKDFIMGTWVSNNSSGYRSHPYSTDPNVNPLRYSSIKDLEEVHDIGEVWANVLHNVYAALVEGFGWDADFRANAASDKGNVVYMHLFIDSLALQPCNPTMVQSRDAWIQADENRYNGTHKCAVWKAFASRGFGVSAADFNDDETVPEECQ</sequence>
<dbReference type="EMBL" id="GL377302">
    <property type="protein sequence ID" value="EFJ01744.1"/>
    <property type="molecule type" value="Genomic_DNA"/>
</dbReference>
<dbReference type="OMA" id="PNECNAS"/>
<evidence type="ECO:0000256" key="10">
    <source>
        <dbReference type="PIRSR" id="PIRSR601842-1"/>
    </source>
</evidence>
<evidence type="ECO:0000256" key="8">
    <source>
        <dbReference type="ARBA" id="ARBA00023049"/>
    </source>
</evidence>
<dbReference type="Gene3D" id="3.10.170.10">
    <property type="match status" value="1"/>
</dbReference>
<evidence type="ECO:0000256" key="4">
    <source>
        <dbReference type="ARBA" id="ARBA00022670"/>
    </source>
</evidence>
<feature type="active site" evidence="10">
    <location>
        <position position="50"/>
    </location>
</feature>
<keyword evidence="8 12" id="KW-0482">Metalloprotease</keyword>
<dbReference type="AlphaFoldDB" id="D8PR03"/>
<evidence type="ECO:0000256" key="7">
    <source>
        <dbReference type="ARBA" id="ARBA00022833"/>
    </source>
</evidence>
<feature type="binding site" evidence="11">
    <location>
        <position position="49"/>
    </location>
    <ligand>
        <name>Zn(2+)</name>
        <dbReference type="ChEBI" id="CHEBI:29105"/>
        <note>catalytic</note>
    </ligand>
</feature>
<dbReference type="Gene3D" id="1.10.390.10">
    <property type="entry name" value="Neutral Protease Domain 2"/>
    <property type="match status" value="1"/>
</dbReference>
<keyword evidence="5 11" id="KW-0479">Metal-binding</keyword>
<dbReference type="InterPro" id="IPR001842">
    <property type="entry name" value="Peptidase_M36"/>
</dbReference>
<evidence type="ECO:0000256" key="12">
    <source>
        <dbReference type="RuleBase" id="RU364017"/>
    </source>
</evidence>
<dbReference type="KEGG" id="scm:SCHCO_02622559"/>
<dbReference type="GO" id="GO:0008270">
    <property type="term" value="F:zinc ion binding"/>
    <property type="evidence" value="ECO:0007669"/>
    <property type="project" value="InterPro"/>
</dbReference>
<dbReference type="InterPro" id="IPR027268">
    <property type="entry name" value="Peptidase_M4/M1_CTD_sf"/>
</dbReference>
<feature type="binding site" evidence="11">
    <location>
        <position position="53"/>
    </location>
    <ligand>
        <name>Zn(2+)</name>
        <dbReference type="ChEBI" id="CHEBI:29105"/>
        <note>catalytic</note>
    </ligand>
</feature>
<dbReference type="SUPFAM" id="SSF55486">
    <property type="entry name" value="Metalloproteases ('zincins'), catalytic domain"/>
    <property type="match status" value="1"/>
</dbReference>
<dbReference type="OrthoDB" id="3227768at2759"/>
<dbReference type="VEuPathDB" id="FungiDB:SCHCODRAFT_02622559"/>
<keyword evidence="4 12" id="KW-0645">Protease</keyword>
<dbReference type="Proteomes" id="UP000007431">
    <property type="component" value="Unassembled WGS sequence"/>
</dbReference>
<accession>D8PR03</accession>
<dbReference type="PANTHER" id="PTHR33478">
    <property type="entry name" value="EXTRACELLULAR METALLOPROTEINASE MEP"/>
    <property type="match status" value="1"/>
</dbReference>
<organism evidence="14">
    <name type="scientific">Schizophyllum commune (strain H4-8 / FGSC 9210)</name>
    <name type="common">Split gill fungus</name>
    <dbReference type="NCBI Taxonomy" id="578458"/>
    <lineage>
        <taxon>Eukaryota</taxon>
        <taxon>Fungi</taxon>
        <taxon>Dikarya</taxon>
        <taxon>Basidiomycota</taxon>
        <taxon>Agaricomycotina</taxon>
        <taxon>Agaricomycetes</taxon>
        <taxon>Agaricomycetidae</taxon>
        <taxon>Agaricales</taxon>
        <taxon>Schizophyllaceae</taxon>
        <taxon>Schizophyllum</taxon>
    </lineage>
</organism>
<dbReference type="PRINTS" id="PR00999">
    <property type="entry name" value="FUNGALYSIN"/>
</dbReference>
<proteinExistence type="inferred from homology"/>
<comment type="cofactor">
    <cofactor evidence="11">
        <name>Zn(2+)</name>
        <dbReference type="ChEBI" id="CHEBI:29105"/>
    </cofactor>
    <text evidence="11">Binds 1 zinc ion per subunit.</text>
</comment>
<keyword evidence="14" id="KW-1185">Reference proteome</keyword>
<evidence type="ECO:0000256" key="11">
    <source>
        <dbReference type="PIRSR" id="PIRSR601842-2"/>
    </source>
</evidence>
<dbReference type="GO" id="GO:0005615">
    <property type="term" value="C:extracellular space"/>
    <property type="evidence" value="ECO:0007669"/>
    <property type="project" value="InterPro"/>
</dbReference>
<dbReference type="PANTHER" id="PTHR33478:SF1">
    <property type="entry name" value="EXTRACELLULAR METALLOPROTEINASE MEP"/>
    <property type="match status" value="1"/>
</dbReference>
<dbReference type="eggNOG" id="ENOG502SIXN">
    <property type="taxonomic scope" value="Eukaryota"/>
</dbReference>
<dbReference type="GeneID" id="9587993"/>
<evidence type="ECO:0000313" key="14">
    <source>
        <dbReference type="Proteomes" id="UP000007431"/>
    </source>
</evidence>
<evidence type="ECO:0000256" key="1">
    <source>
        <dbReference type="ARBA" id="ARBA00004613"/>
    </source>
</evidence>
<dbReference type="InParanoid" id="D8PR03"/>
<dbReference type="HOGENOM" id="CLU_012703_0_0_1"/>
<comment type="similarity">
    <text evidence="2 12">Belongs to the peptidase M36 family.</text>
</comment>
<evidence type="ECO:0000256" key="5">
    <source>
        <dbReference type="ARBA" id="ARBA00022723"/>
    </source>
</evidence>
<gene>
    <name evidence="13" type="ORF">SCHCODRAFT_83832</name>
</gene>
<evidence type="ECO:0000256" key="6">
    <source>
        <dbReference type="ARBA" id="ARBA00022801"/>
    </source>
</evidence>